<protein>
    <submittedName>
        <fullName evidence="1">Estradiol 17 beta-dehydrogenase</fullName>
    </submittedName>
</protein>
<name>A0ACB9YIM7_9PEZI</name>
<reference evidence="1 2" key="1">
    <citation type="journal article" date="2022" name="New Phytol.">
        <title>Ecological generalism drives hyperdiversity of secondary metabolite gene clusters in xylarialean endophytes.</title>
        <authorList>
            <person name="Franco M.E.E."/>
            <person name="Wisecaver J.H."/>
            <person name="Arnold A.E."/>
            <person name="Ju Y.M."/>
            <person name="Slot J.C."/>
            <person name="Ahrendt S."/>
            <person name="Moore L.P."/>
            <person name="Eastman K.E."/>
            <person name="Scott K."/>
            <person name="Konkel Z."/>
            <person name="Mondo S.J."/>
            <person name="Kuo A."/>
            <person name="Hayes R.D."/>
            <person name="Haridas S."/>
            <person name="Andreopoulos B."/>
            <person name="Riley R."/>
            <person name="LaButti K."/>
            <person name="Pangilinan J."/>
            <person name="Lipzen A."/>
            <person name="Amirebrahimi M."/>
            <person name="Yan J."/>
            <person name="Adam C."/>
            <person name="Keymanesh K."/>
            <person name="Ng V."/>
            <person name="Louie K."/>
            <person name="Northen T."/>
            <person name="Drula E."/>
            <person name="Henrissat B."/>
            <person name="Hsieh H.M."/>
            <person name="Youens-Clark K."/>
            <person name="Lutzoni F."/>
            <person name="Miadlikowska J."/>
            <person name="Eastwood D.C."/>
            <person name="Hamelin R.C."/>
            <person name="Grigoriev I.V."/>
            <person name="U'Ren J.M."/>
        </authorList>
    </citation>
    <scope>NUCLEOTIDE SEQUENCE [LARGE SCALE GENOMIC DNA]</scope>
    <source>
        <strain evidence="1 2">CBS 119005</strain>
    </source>
</reference>
<accession>A0ACB9YIM7</accession>
<keyword evidence="2" id="KW-1185">Reference proteome</keyword>
<comment type="caution">
    <text evidence="1">The sequence shown here is derived from an EMBL/GenBank/DDBJ whole genome shotgun (WGS) entry which is preliminary data.</text>
</comment>
<evidence type="ECO:0000313" key="1">
    <source>
        <dbReference type="EMBL" id="KAI4858885.1"/>
    </source>
</evidence>
<proteinExistence type="predicted"/>
<dbReference type="Proteomes" id="UP001497700">
    <property type="component" value="Unassembled WGS sequence"/>
</dbReference>
<dbReference type="EMBL" id="MU393677">
    <property type="protein sequence ID" value="KAI4858885.1"/>
    <property type="molecule type" value="Genomic_DNA"/>
</dbReference>
<gene>
    <name evidence="1" type="ORF">F4820DRAFT_441435</name>
</gene>
<organism evidence="1 2">
    <name type="scientific">Hypoxylon rubiginosum</name>
    <dbReference type="NCBI Taxonomy" id="110542"/>
    <lineage>
        <taxon>Eukaryota</taxon>
        <taxon>Fungi</taxon>
        <taxon>Dikarya</taxon>
        <taxon>Ascomycota</taxon>
        <taxon>Pezizomycotina</taxon>
        <taxon>Sordariomycetes</taxon>
        <taxon>Xylariomycetidae</taxon>
        <taxon>Xylariales</taxon>
        <taxon>Hypoxylaceae</taxon>
        <taxon>Hypoxylon</taxon>
    </lineage>
</organism>
<sequence>MASKQTILITGCSDHGLGAALALAFHKAGWRVFASARNMAKLKQAETAGIETVQLDVSSEESIANAVSAVKKLTGGSLDALVNNAGAAFNMPLMDIEIEKARALFELNTFSLLTTTRAFLPLLMESTGGAMVVNNTSILSVSAVPFSGVYAASKAAATSLTEVLRLELAPFGIRVVNLMTGSVKSSIWDNAPAITLPPASLYNIAKEAIEKFMGGANVANGTDPNTWAEGVVHDLGRRNPPHWIWRGQFASQARMISWLPIGFLDKMVKGISGVAVLEQKIKEQGGIRKINLHH</sequence>
<evidence type="ECO:0000313" key="2">
    <source>
        <dbReference type="Proteomes" id="UP001497700"/>
    </source>
</evidence>